<gene>
    <name evidence="3" type="ORF">ABIE13_002058</name>
</gene>
<protein>
    <submittedName>
        <fullName evidence="3">Delta-60 repeat protein</fullName>
    </submittedName>
</protein>
<evidence type="ECO:0000256" key="1">
    <source>
        <dbReference type="SAM" id="Phobius"/>
    </source>
</evidence>
<comment type="caution">
    <text evidence="3">The sequence shown here is derived from an EMBL/GenBank/DDBJ whole genome shotgun (WGS) entry which is preliminary data.</text>
</comment>
<evidence type="ECO:0000313" key="4">
    <source>
        <dbReference type="Proteomes" id="UP001549320"/>
    </source>
</evidence>
<keyword evidence="1" id="KW-0472">Membrane</keyword>
<reference evidence="3 4" key="1">
    <citation type="submission" date="2024-06" db="EMBL/GenBank/DDBJ databases">
        <title>Sorghum-associated microbial communities from plants grown in Nebraska, USA.</title>
        <authorList>
            <person name="Schachtman D."/>
        </authorList>
    </citation>
    <scope>NUCLEOTIDE SEQUENCE [LARGE SCALE GENOMIC DNA]</scope>
    <source>
        <strain evidence="3 4">2709</strain>
    </source>
</reference>
<dbReference type="Proteomes" id="UP001549320">
    <property type="component" value="Unassembled WGS sequence"/>
</dbReference>
<evidence type="ECO:0000313" key="3">
    <source>
        <dbReference type="EMBL" id="MET4576947.1"/>
    </source>
</evidence>
<organism evidence="3 4">
    <name type="scientific">Ottowia thiooxydans</name>
    <dbReference type="NCBI Taxonomy" id="219182"/>
    <lineage>
        <taxon>Bacteria</taxon>
        <taxon>Pseudomonadati</taxon>
        <taxon>Pseudomonadota</taxon>
        <taxon>Betaproteobacteria</taxon>
        <taxon>Burkholderiales</taxon>
        <taxon>Comamonadaceae</taxon>
        <taxon>Ottowia</taxon>
    </lineage>
</organism>
<dbReference type="Pfam" id="PF18203">
    <property type="entry name" value="IPTL-CTERM"/>
    <property type="match status" value="1"/>
</dbReference>
<feature type="domain" description="IPTL-CTERM protein sorting" evidence="2">
    <location>
        <begin position="1022"/>
        <end position="1049"/>
    </location>
</feature>
<keyword evidence="1" id="KW-0812">Transmembrane</keyword>
<dbReference type="EMBL" id="JBEPSH010000004">
    <property type="protein sequence ID" value="MET4576947.1"/>
    <property type="molecule type" value="Genomic_DNA"/>
</dbReference>
<dbReference type="SUPFAM" id="SSF101898">
    <property type="entry name" value="NHL repeat"/>
    <property type="match status" value="1"/>
</dbReference>
<dbReference type="InterPro" id="IPR026442">
    <property type="entry name" value="IPTL_CTERM"/>
</dbReference>
<keyword evidence="4" id="KW-1185">Reference proteome</keyword>
<dbReference type="NCBIfam" id="NF041766">
    <property type="entry name" value="choice_anch_U"/>
    <property type="match status" value="1"/>
</dbReference>
<dbReference type="RefSeq" id="WP_354443012.1">
    <property type="nucleotide sequence ID" value="NZ_JBEPSH010000004.1"/>
</dbReference>
<evidence type="ECO:0000259" key="2">
    <source>
        <dbReference type="Pfam" id="PF18203"/>
    </source>
</evidence>
<sequence length="1050" mass="107090">MTSFKKQELFQNHARCIDSVLWNRWLRLLGVLGLLLAVLAPTAHAQSITDPWERVGGLPSLIVGPASYTSLSFGPDGKPYVAYMDIVNGNKASVMRLNSAGTAWEAVGAAGFSAGGAFYTSLSFGPDGKPYVVYADSANGNKASVMRLNSAGTVWEPVGAAGFSAGAAYYTSLAFSPGPDGKPYVAYRDEANGDKVSVMRLNSAGTAWEPVGAAGFSGGVAFYASLAFSPGPDGKPYVAYADAANGGKVSVMRFNSAGAVWEAVGAVGFSARPASHTSLSFGPDGSPYVAYVDAANGDSANVMRLDSTGTVWEVVGAPGFSAGGAPYTSLSFGADGKPYVAYQDAANGYKASVMRLNSTGTAWEVVGMPGFSAGEAYYTSLSFSPGPDGKPYLAYMDNANGNKASVMRLNSAGTAWEAVGVAGYSAGGANDPSLAFGPGPDGKPYVAYQDDVKGGKASVIRLNSAGTAWEAVGVAGFSAGVAYDHSLAFGPGPDGQPYVAYRDEVNGYKASVMRLNSAGTAWGGVGAPGFSAGEAQYISLSFGPDGKPYVAYQDAAYGYKASVMRLNSTGSGWEVVGVPGFSADVANDVSLSFGADGKPYVAYRDEAHSSKASVMRLNSEGTAWEAVGGAGFSAGAAYYTSLAFNPGPDGKPYVAYWDNADDGKASVMRLNSEGTAWEAVGGAGFSAGAAYYTSLAFSPGPDGKPYVAYRDDVNGGKASVMRLNSAGTAWEAVGAAGFSAGVADFTSLSFGPDGKAYLVYRDSAHGNIVTVMRWTGTTAAAQSISFPAQTVASRAFAAGSTFEIAPVAVASSGLPVSYESTTPAVCTISGTTVTMTGVGACTVLARQAGDVAWQPATDASQSISILANLSWSGPMPGVIGDVHVAFSGASASCTIDPAQTGFAAATGQMQTGLQAQYPGATLPNGVFAFRASGCAGDTLTVTITYPEAVSAQNLWLKWGPAASGQASSWFNPGVQVSGGRTVVSYSVTDDGAGDSESTQPGVIADPLAIVQPAASPILSTPTPVPTLHQWMVLLMAVAAALMGARAVRRR</sequence>
<name>A0ABV2Q7F8_9BURK</name>
<keyword evidence="1" id="KW-1133">Transmembrane helix</keyword>
<dbReference type="InterPro" id="IPR053784">
    <property type="entry name" value="Choice_anch_U_dom"/>
</dbReference>
<dbReference type="NCBIfam" id="TIGR04174">
    <property type="entry name" value="IPTL_CTERM"/>
    <property type="match status" value="1"/>
</dbReference>
<feature type="transmembrane region" description="Helical" evidence="1">
    <location>
        <begin position="1027"/>
        <end position="1047"/>
    </location>
</feature>
<dbReference type="SUPFAM" id="SSF89372">
    <property type="entry name" value="Fucose-specific lectin"/>
    <property type="match status" value="1"/>
</dbReference>
<proteinExistence type="predicted"/>
<accession>A0ABV2Q7F8</accession>